<feature type="region of interest" description="Disordered" evidence="5">
    <location>
        <begin position="205"/>
        <end position="258"/>
    </location>
</feature>
<dbReference type="Proteomes" id="UP000694701">
    <property type="component" value="Unplaced"/>
</dbReference>
<organism evidence="7 8">
    <name type="scientific">Cyprinus carpio</name>
    <name type="common">Common carp</name>
    <dbReference type="NCBI Taxonomy" id="7962"/>
    <lineage>
        <taxon>Eukaryota</taxon>
        <taxon>Metazoa</taxon>
        <taxon>Chordata</taxon>
        <taxon>Craniata</taxon>
        <taxon>Vertebrata</taxon>
        <taxon>Euteleostomi</taxon>
        <taxon>Actinopterygii</taxon>
        <taxon>Neopterygii</taxon>
        <taxon>Teleostei</taxon>
        <taxon>Ostariophysi</taxon>
        <taxon>Cypriniformes</taxon>
        <taxon>Cyprinidae</taxon>
        <taxon>Cyprininae</taxon>
        <taxon>Cyprinus</taxon>
    </lineage>
</organism>
<protein>
    <recommendedName>
        <fullName evidence="4">dTDP-D-glucose 4,6-dehydratase</fullName>
        <ecNumber evidence="3">4.2.1.46</ecNumber>
    </recommendedName>
</protein>
<comment type="similarity">
    <text evidence="2">Belongs to the NAD(P)-dependent epimerase/dehydratase family. dTDP-glucose dehydratase subfamily.</text>
</comment>
<dbReference type="PANTHER" id="PTHR43000">
    <property type="entry name" value="DTDP-D-GLUCOSE 4,6-DEHYDRATASE-RELATED"/>
    <property type="match status" value="1"/>
</dbReference>
<dbReference type="GO" id="GO:0008460">
    <property type="term" value="F:dTDP-glucose 4,6-dehydratase activity"/>
    <property type="evidence" value="ECO:0007669"/>
    <property type="project" value="UniProtKB-EC"/>
</dbReference>
<evidence type="ECO:0000256" key="2">
    <source>
        <dbReference type="ARBA" id="ARBA00008178"/>
    </source>
</evidence>
<comment type="catalytic activity">
    <reaction evidence="1">
        <text>dTDP-alpha-D-glucose = dTDP-4-dehydro-6-deoxy-alpha-D-glucose + H2O</text>
        <dbReference type="Rhea" id="RHEA:17221"/>
        <dbReference type="ChEBI" id="CHEBI:15377"/>
        <dbReference type="ChEBI" id="CHEBI:57477"/>
        <dbReference type="ChEBI" id="CHEBI:57649"/>
        <dbReference type="EC" id="4.2.1.46"/>
    </reaction>
</comment>
<evidence type="ECO:0000259" key="6">
    <source>
        <dbReference type="Pfam" id="PF16363"/>
    </source>
</evidence>
<evidence type="ECO:0000256" key="1">
    <source>
        <dbReference type="ARBA" id="ARBA00001539"/>
    </source>
</evidence>
<sequence length="258" mass="29011">MSGGECRSVLVTGGAGFIGSHLISALAVRFPHWRIINVDNLQYCSSLKNLHSLEASSRYTFIPGDVCDPFFIKRLFATEKIDIVFHCAAETHVENSFLCPSRFMRVNADGTGVLIRAAFEARVQRFIYISTDEVYGDSLEQPFDELSPKRPTNPYSTSKAAAENIVMSYWMKHKFPVLITRSSNVYGPHQHHEKVDLQLPQVESVAQTPADVPAEPRARFKERTITSLGPESSAGATFKKRKTENNKSRSLRQRETDE</sequence>
<dbReference type="GO" id="GO:0009225">
    <property type="term" value="P:nucleotide-sugar metabolic process"/>
    <property type="evidence" value="ECO:0007669"/>
    <property type="project" value="UniProtKB-ARBA"/>
</dbReference>
<evidence type="ECO:0000256" key="3">
    <source>
        <dbReference type="ARBA" id="ARBA00011990"/>
    </source>
</evidence>
<dbReference type="Ensembl" id="ENSCCRT00020109142.1">
    <property type="protein sequence ID" value="ENSCCRP00020099821.1"/>
    <property type="gene ID" value="ENSCCRG00020045866.1"/>
</dbReference>
<accession>A0A8C2JU33</accession>
<evidence type="ECO:0000313" key="8">
    <source>
        <dbReference type="Proteomes" id="UP000694701"/>
    </source>
</evidence>
<evidence type="ECO:0000313" key="7">
    <source>
        <dbReference type="Ensembl" id="ENSCCRP00020099821.1"/>
    </source>
</evidence>
<name>A0A8C2JU33_CYPCA</name>
<dbReference type="InterPro" id="IPR016040">
    <property type="entry name" value="NAD(P)-bd_dom"/>
</dbReference>
<dbReference type="AlphaFoldDB" id="A0A8C2JU33"/>
<dbReference type="EC" id="4.2.1.46" evidence="3"/>
<dbReference type="FunFam" id="3.40.50.720:FF:000304">
    <property type="entry name" value="UDP-glucose 4,6-dehydratase"/>
    <property type="match status" value="1"/>
</dbReference>
<feature type="compositionally biased region" description="Basic and acidic residues" evidence="5">
    <location>
        <begin position="214"/>
        <end position="224"/>
    </location>
</feature>
<evidence type="ECO:0000256" key="4">
    <source>
        <dbReference type="ARBA" id="ARBA00067702"/>
    </source>
</evidence>
<dbReference type="Gene3D" id="3.40.50.720">
    <property type="entry name" value="NAD(P)-binding Rossmann-like Domain"/>
    <property type="match status" value="1"/>
</dbReference>
<feature type="domain" description="NAD(P)-binding" evidence="6">
    <location>
        <begin position="10"/>
        <end position="200"/>
    </location>
</feature>
<dbReference type="InterPro" id="IPR036291">
    <property type="entry name" value="NAD(P)-bd_dom_sf"/>
</dbReference>
<evidence type="ECO:0000256" key="5">
    <source>
        <dbReference type="SAM" id="MobiDB-lite"/>
    </source>
</evidence>
<dbReference type="Pfam" id="PF16363">
    <property type="entry name" value="GDP_Man_Dehyd"/>
    <property type="match status" value="1"/>
</dbReference>
<proteinExistence type="inferred from homology"/>
<reference evidence="7" key="1">
    <citation type="submission" date="2025-08" db="UniProtKB">
        <authorList>
            <consortium name="Ensembl"/>
        </authorList>
    </citation>
    <scope>IDENTIFICATION</scope>
</reference>
<feature type="compositionally biased region" description="Basic and acidic residues" evidence="5">
    <location>
        <begin position="243"/>
        <end position="258"/>
    </location>
</feature>
<dbReference type="SUPFAM" id="SSF51735">
    <property type="entry name" value="NAD(P)-binding Rossmann-fold domains"/>
    <property type="match status" value="1"/>
</dbReference>